<feature type="region of interest" description="Disordered" evidence="2">
    <location>
        <begin position="519"/>
        <end position="621"/>
    </location>
</feature>
<accession>A0ABR1Y3L7</accession>
<evidence type="ECO:0000256" key="2">
    <source>
        <dbReference type="SAM" id="MobiDB-lite"/>
    </source>
</evidence>
<keyword evidence="1" id="KW-0862">Zinc</keyword>
<evidence type="ECO:0000256" key="1">
    <source>
        <dbReference type="PROSITE-ProRule" id="PRU00723"/>
    </source>
</evidence>
<evidence type="ECO:0000259" key="3">
    <source>
        <dbReference type="PROSITE" id="PS50103"/>
    </source>
</evidence>
<feature type="compositionally biased region" description="Polar residues" evidence="2">
    <location>
        <begin position="431"/>
        <end position="450"/>
    </location>
</feature>
<feature type="region of interest" description="Disordered" evidence="2">
    <location>
        <begin position="412"/>
        <end position="495"/>
    </location>
</feature>
<feature type="region of interest" description="Disordered" evidence="2">
    <location>
        <begin position="266"/>
        <end position="306"/>
    </location>
</feature>
<dbReference type="PROSITE" id="PS50103">
    <property type="entry name" value="ZF_C3H1"/>
    <property type="match status" value="1"/>
</dbReference>
<feature type="compositionally biased region" description="Low complexity" evidence="2">
    <location>
        <begin position="519"/>
        <end position="532"/>
    </location>
</feature>
<feature type="domain" description="C3H1-type" evidence="3">
    <location>
        <begin position="155"/>
        <end position="184"/>
    </location>
</feature>
<proteinExistence type="predicted"/>
<reference evidence="4 5" key="1">
    <citation type="journal article" date="2022" name="G3 (Bethesda)">
        <title>Enemy or ally: a genomic approach to elucidate the lifestyle of Phyllosticta citrichinaensis.</title>
        <authorList>
            <person name="Buijs V.A."/>
            <person name="Groenewald J.Z."/>
            <person name="Haridas S."/>
            <person name="LaButti K.M."/>
            <person name="Lipzen A."/>
            <person name="Martin F.M."/>
            <person name="Barry K."/>
            <person name="Grigoriev I.V."/>
            <person name="Crous P.W."/>
            <person name="Seidl M.F."/>
        </authorList>
    </citation>
    <scope>NUCLEOTIDE SEQUENCE [LARGE SCALE GENOMIC DNA]</scope>
    <source>
        <strain evidence="4 5">CBS 129764</strain>
    </source>
</reference>
<keyword evidence="5" id="KW-1185">Reference proteome</keyword>
<feature type="compositionally biased region" description="Basic and acidic residues" evidence="2">
    <location>
        <begin position="592"/>
        <end position="603"/>
    </location>
</feature>
<dbReference type="InterPro" id="IPR000571">
    <property type="entry name" value="Znf_CCCH"/>
</dbReference>
<feature type="region of interest" description="Disordered" evidence="2">
    <location>
        <begin position="680"/>
        <end position="703"/>
    </location>
</feature>
<keyword evidence="1" id="KW-0479">Metal-binding</keyword>
<keyword evidence="1" id="KW-0863">Zinc-finger</keyword>
<feature type="compositionally biased region" description="Low complexity" evidence="2">
    <location>
        <begin position="551"/>
        <end position="565"/>
    </location>
</feature>
<evidence type="ECO:0000313" key="4">
    <source>
        <dbReference type="EMBL" id="KAK8175643.1"/>
    </source>
</evidence>
<organism evidence="4 5">
    <name type="scientific">Phyllosticta citrichinensis</name>
    <dbReference type="NCBI Taxonomy" id="1130410"/>
    <lineage>
        <taxon>Eukaryota</taxon>
        <taxon>Fungi</taxon>
        <taxon>Dikarya</taxon>
        <taxon>Ascomycota</taxon>
        <taxon>Pezizomycotina</taxon>
        <taxon>Dothideomycetes</taxon>
        <taxon>Dothideomycetes incertae sedis</taxon>
        <taxon>Botryosphaeriales</taxon>
        <taxon>Phyllostictaceae</taxon>
        <taxon>Phyllosticta</taxon>
    </lineage>
</organism>
<feature type="region of interest" description="Disordered" evidence="2">
    <location>
        <begin position="333"/>
        <end position="374"/>
    </location>
</feature>
<evidence type="ECO:0000313" key="5">
    <source>
        <dbReference type="Proteomes" id="UP001456524"/>
    </source>
</evidence>
<feature type="zinc finger region" description="C3H1-type" evidence="1">
    <location>
        <begin position="155"/>
        <end position="184"/>
    </location>
</feature>
<gene>
    <name evidence="4" type="ORF">IWX90DRAFT_412173</name>
</gene>
<protein>
    <recommendedName>
        <fullName evidence="3">C3H1-type domain-containing protein</fullName>
    </recommendedName>
</protein>
<feature type="compositionally biased region" description="Basic and acidic residues" evidence="2">
    <location>
        <begin position="363"/>
        <end position="374"/>
    </location>
</feature>
<dbReference type="EMBL" id="JBBWUH010000002">
    <property type="protein sequence ID" value="KAK8175643.1"/>
    <property type="molecule type" value="Genomic_DNA"/>
</dbReference>
<name>A0ABR1Y3L7_9PEZI</name>
<dbReference type="Proteomes" id="UP001456524">
    <property type="component" value="Unassembled WGS sequence"/>
</dbReference>
<comment type="caution">
    <text evidence="4">The sequence shown here is derived from an EMBL/GenBank/DDBJ whole genome shotgun (WGS) entry which is preliminary data.</text>
</comment>
<sequence>MICGDSFPVSRTLIRPHWFIQRDNGNYVPAIPVDELPPGVYLEGVPRSINPDEAQGMKFLGNLRYTGQTYSLVEQNTAQPPTAKCISLPKSAEIQQSDSHMGLHSKRLDNLETVAVKEKPMSLADAIAKASPDVAARFNYKLQSPLPPSGKQPDQSKKEYCTYWIKYGACDFTQQGCMYKHEMPDMKTLREKVGINYIPKWWADKHPGISPQQSSWMRERLRVHDAAAARVQSGKLKVLDGNDADASSGGEDEQKLKPATVQKIAAVAGRHHPSSSFKAPDAEHNQKATTAEPRGRSHDPSSDTELNYVYTPLADGQKINKALERALRTSFPASRHSSVAVREANISSSTTNSPHRRTSSSGLRDHAGRSPPKRDVHNFFKYIRTHGAPPPPNSSPVLAPEQRVAQETIGVRQVPGQVKQGPFDPRPSPAATGSTTMDVSQPVNHLNSRNLKPKPPTIVSKTARNDCPSPNNVTHGLLSSRHAPNATPSEAPRSHAPQQYLIDLDDDFNLNSLVGATPAAARSATTTAAQRASNDEAESEDLMPLSERDSSSAVDSGSSSNSSSGHRGRRTRSSSLDWDSDVPSFEPTRVVEPTKRIINDDTKGGLAGPRGKVEKRMTRQKAASTTAAAAVGSGSVSSTGTTAAAFANIKRRHSGGTRGSARPPRAKKVIATVAEPQTVAVGAGPLPNNEKQKREGKVVPTKIRRPKVINHVGGPHVLKGLQRQQLVRTEVAQLREV</sequence>
<feature type="region of interest" description="Disordered" evidence="2">
    <location>
        <begin position="239"/>
        <end position="258"/>
    </location>
</feature>